<sequence length="58" mass="6636">MEGREGKEGKEHEKAEKRKQEGIEDLMYGKEVPDIKSDVKTEEPPKKGKKNKKRAPKG</sequence>
<proteinExistence type="predicted"/>
<reference evidence="2 3" key="1">
    <citation type="submission" date="2020-01" db="EMBL/GenBank/DDBJ databases">
        <title>Genome sequence of Arachis hypogaea, cultivar Shitouqi.</title>
        <authorList>
            <person name="Zhuang W."/>
            <person name="Chen H."/>
            <person name="Varshney R."/>
            <person name="Wang D."/>
            <person name="Ming R."/>
        </authorList>
    </citation>
    <scope>NUCLEOTIDE SEQUENCE [LARGE SCALE GENOMIC DNA]</scope>
    <source>
        <tissue evidence="2">Young leaf</tissue>
    </source>
</reference>
<organism evidence="2 3">
    <name type="scientific">Arachis hypogaea</name>
    <name type="common">Peanut</name>
    <dbReference type="NCBI Taxonomy" id="3818"/>
    <lineage>
        <taxon>Eukaryota</taxon>
        <taxon>Viridiplantae</taxon>
        <taxon>Streptophyta</taxon>
        <taxon>Embryophyta</taxon>
        <taxon>Tracheophyta</taxon>
        <taxon>Spermatophyta</taxon>
        <taxon>Magnoliopsida</taxon>
        <taxon>eudicotyledons</taxon>
        <taxon>Gunneridae</taxon>
        <taxon>Pentapetalae</taxon>
        <taxon>rosids</taxon>
        <taxon>fabids</taxon>
        <taxon>Fabales</taxon>
        <taxon>Fabaceae</taxon>
        <taxon>Papilionoideae</taxon>
        <taxon>50 kb inversion clade</taxon>
        <taxon>dalbergioids sensu lato</taxon>
        <taxon>Dalbergieae</taxon>
        <taxon>Pterocarpus clade</taxon>
        <taxon>Arachis</taxon>
    </lineage>
</organism>
<dbReference type="EMBL" id="CP031001">
    <property type="protein sequence ID" value="QHN77762.1"/>
    <property type="molecule type" value="Genomic_DNA"/>
</dbReference>
<evidence type="ECO:0000313" key="3">
    <source>
        <dbReference type="Proteomes" id="UP000464620"/>
    </source>
</evidence>
<evidence type="ECO:0000313" key="2">
    <source>
        <dbReference type="EMBL" id="QHN77762.1"/>
    </source>
</evidence>
<dbReference type="Proteomes" id="UP000464620">
    <property type="component" value="Chromosome B09"/>
</dbReference>
<protein>
    <submittedName>
        <fullName evidence="2">Uncharacterized protein</fullName>
    </submittedName>
</protein>
<dbReference type="AlphaFoldDB" id="A0A6B9VBW8"/>
<gene>
    <name evidence="2" type="ORF">DS421_19g655570</name>
</gene>
<feature type="compositionally biased region" description="Basic residues" evidence="1">
    <location>
        <begin position="47"/>
        <end position="58"/>
    </location>
</feature>
<feature type="region of interest" description="Disordered" evidence="1">
    <location>
        <begin position="1"/>
        <end position="58"/>
    </location>
</feature>
<name>A0A6B9VBW8_ARAHY</name>
<feature type="compositionally biased region" description="Basic and acidic residues" evidence="1">
    <location>
        <begin position="1"/>
        <end position="46"/>
    </location>
</feature>
<accession>A0A6B9VBW8</accession>
<evidence type="ECO:0000256" key="1">
    <source>
        <dbReference type="SAM" id="MobiDB-lite"/>
    </source>
</evidence>